<feature type="signal peptide" evidence="2">
    <location>
        <begin position="1"/>
        <end position="17"/>
    </location>
</feature>
<sequence length="263" mass="28242">MTMRNFLLLLLVATITADVCTTFNCGTTSSCCPDHLLGATCYNETQYRCDVDHHNNKTYLCALGAQSCNGTCYDPNSYNCSQGNLSTSIYPSAASTSTYPSVASTVQEVPSSNDVESTPTTSQVPNRSAASNFVTPAANLQPGLNLINNCGHTIQICGAGGGYAFDLPPQGSRYVGNIGNPAYNQCGSVQIELKFNGWNNLDWYDLSEVAIKWSNDPVQLIPPFNAPTLVCTYRGCPDAYQFDSDDVKTHAVRTGGAFVAQFC</sequence>
<dbReference type="InParanoid" id="A0A2P6MZU7"/>
<comment type="caution">
    <text evidence="3">The sequence shown here is derived from an EMBL/GenBank/DDBJ whole genome shotgun (WGS) entry which is preliminary data.</text>
</comment>
<accession>A0A2P6MZU7</accession>
<organism evidence="3 4">
    <name type="scientific">Planoprotostelium fungivorum</name>
    <dbReference type="NCBI Taxonomy" id="1890364"/>
    <lineage>
        <taxon>Eukaryota</taxon>
        <taxon>Amoebozoa</taxon>
        <taxon>Evosea</taxon>
        <taxon>Variosea</taxon>
        <taxon>Cavosteliida</taxon>
        <taxon>Cavosteliaceae</taxon>
        <taxon>Planoprotostelium</taxon>
    </lineage>
</organism>
<proteinExistence type="predicted"/>
<dbReference type="EMBL" id="MDYQ01000275">
    <property type="protein sequence ID" value="PRP77203.1"/>
    <property type="molecule type" value="Genomic_DNA"/>
</dbReference>
<feature type="region of interest" description="Disordered" evidence="1">
    <location>
        <begin position="107"/>
        <end position="128"/>
    </location>
</feature>
<dbReference type="Proteomes" id="UP000241769">
    <property type="component" value="Unassembled WGS sequence"/>
</dbReference>
<feature type="chain" id="PRO_5015165624" evidence="2">
    <location>
        <begin position="18"/>
        <end position="263"/>
    </location>
</feature>
<dbReference type="OrthoDB" id="430315at2759"/>
<evidence type="ECO:0000313" key="4">
    <source>
        <dbReference type="Proteomes" id="UP000241769"/>
    </source>
</evidence>
<dbReference type="SUPFAM" id="SSF49870">
    <property type="entry name" value="Osmotin, thaumatin-like protein"/>
    <property type="match status" value="1"/>
</dbReference>
<gene>
    <name evidence="3" type="ORF">PROFUN_13389</name>
</gene>
<keyword evidence="2" id="KW-0732">Signal</keyword>
<dbReference type="InterPro" id="IPR037176">
    <property type="entry name" value="Osmotin/thaumatin-like_sf"/>
</dbReference>
<protein>
    <submittedName>
        <fullName evidence="3">Uncharacterized protein</fullName>
    </submittedName>
</protein>
<keyword evidence="4" id="KW-1185">Reference proteome</keyword>
<evidence type="ECO:0000256" key="1">
    <source>
        <dbReference type="SAM" id="MobiDB-lite"/>
    </source>
</evidence>
<evidence type="ECO:0000256" key="2">
    <source>
        <dbReference type="SAM" id="SignalP"/>
    </source>
</evidence>
<name>A0A2P6MZU7_9EUKA</name>
<dbReference type="PROSITE" id="PS51257">
    <property type="entry name" value="PROKAR_LIPOPROTEIN"/>
    <property type="match status" value="1"/>
</dbReference>
<reference evidence="3 4" key="1">
    <citation type="journal article" date="2018" name="Genome Biol. Evol.">
        <title>Multiple Roots of Fruiting Body Formation in Amoebozoa.</title>
        <authorList>
            <person name="Hillmann F."/>
            <person name="Forbes G."/>
            <person name="Novohradska S."/>
            <person name="Ferling I."/>
            <person name="Riege K."/>
            <person name="Groth M."/>
            <person name="Westermann M."/>
            <person name="Marz M."/>
            <person name="Spaller T."/>
            <person name="Winckler T."/>
            <person name="Schaap P."/>
            <person name="Glockner G."/>
        </authorList>
    </citation>
    <scope>NUCLEOTIDE SEQUENCE [LARGE SCALE GENOMIC DNA]</scope>
    <source>
        <strain evidence="3 4">Jena</strain>
    </source>
</reference>
<dbReference type="AlphaFoldDB" id="A0A2P6MZU7"/>
<evidence type="ECO:0000313" key="3">
    <source>
        <dbReference type="EMBL" id="PRP77203.1"/>
    </source>
</evidence>